<organism evidence="3 4">
    <name type="scientific">Desulfofustis limnaeus</name>
    <dbReference type="NCBI Taxonomy" id="2740163"/>
    <lineage>
        <taxon>Bacteria</taxon>
        <taxon>Pseudomonadati</taxon>
        <taxon>Thermodesulfobacteriota</taxon>
        <taxon>Desulfobulbia</taxon>
        <taxon>Desulfobulbales</taxon>
        <taxon>Desulfocapsaceae</taxon>
        <taxon>Desulfofustis</taxon>
    </lineage>
</organism>
<dbReference type="Gene3D" id="3.30.470.20">
    <property type="entry name" value="ATP-grasp fold, B domain"/>
    <property type="match status" value="1"/>
</dbReference>
<accession>A0ABN6M420</accession>
<keyword evidence="1" id="KW-0067">ATP-binding</keyword>
<dbReference type="PROSITE" id="PS50975">
    <property type="entry name" value="ATP_GRASP"/>
    <property type="match status" value="1"/>
</dbReference>
<dbReference type="RefSeq" id="WP_284151048.1">
    <property type="nucleotide sequence ID" value="NZ_AP025516.1"/>
</dbReference>
<evidence type="ECO:0000313" key="3">
    <source>
        <dbReference type="EMBL" id="BDD87626.1"/>
    </source>
</evidence>
<dbReference type="SUPFAM" id="SSF56059">
    <property type="entry name" value="Glutathione synthetase ATP-binding domain-like"/>
    <property type="match status" value="1"/>
</dbReference>
<gene>
    <name evidence="3" type="ORF">DPPLL_19910</name>
</gene>
<sequence length="395" mass="44268">MRILVTDGDNRAALAITRSLGRRGHHLTVGATGHPSLASSSKYCRERLIYPSPRDHADRFIEELLRAVRDRGIDVVLPVSDVTTIPVCEHKSDFETYCRVPFADETAVKLAADKAYLLSLARDLGVGVPATVIVEAKGTSFELPEGLGFPLVVKPGRSRIRHQDGWLETAVGYVRNGDELARTLDGLPAAAYPVLLQERITGPGSGLFACYDHGRPVAFFSHRRIREKPPSGGVSVLRESIAVSPVAEEYARKLLGHLNWHGVAMVEFKLDERDRLPKLMEINGRFWGSLQLAVDAGVDFPAIVADLAAGKAIEPVRSYRTGVKTRWLLGDLDRLLMVLFKSRKSLNLPAGHGGRWRCLREFLQFRQKDMYYEVLRRDDPGPWFYEVRRWLNGHR</sequence>
<proteinExistence type="predicted"/>
<dbReference type="Gene3D" id="3.40.50.20">
    <property type="match status" value="1"/>
</dbReference>
<keyword evidence="4" id="KW-1185">Reference proteome</keyword>
<name>A0ABN6M420_9BACT</name>
<dbReference type="Proteomes" id="UP000830055">
    <property type="component" value="Chromosome"/>
</dbReference>
<evidence type="ECO:0000313" key="4">
    <source>
        <dbReference type="Proteomes" id="UP000830055"/>
    </source>
</evidence>
<feature type="domain" description="ATP-grasp" evidence="2">
    <location>
        <begin position="118"/>
        <end position="309"/>
    </location>
</feature>
<protein>
    <submittedName>
        <fullName evidence="3">ATP-grasp protein</fullName>
    </submittedName>
</protein>
<keyword evidence="1" id="KW-0547">Nucleotide-binding</keyword>
<dbReference type="InterPro" id="IPR011761">
    <property type="entry name" value="ATP-grasp"/>
</dbReference>
<dbReference type="Pfam" id="PF15632">
    <property type="entry name" value="ATPgrasp_Ter"/>
    <property type="match status" value="1"/>
</dbReference>
<reference evidence="3 4" key="1">
    <citation type="submission" date="2022-01" db="EMBL/GenBank/DDBJ databases">
        <title>Desulfofustis limnae sp. nov., a novel mesophilic sulfate-reducing bacterium isolated from marsh soil.</title>
        <authorList>
            <person name="Watanabe M."/>
            <person name="Takahashi A."/>
            <person name="Kojima H."/>
            <person name="Fukui M."/>
        </authorList>
    </citation>
    <scope>NUCLEOTIDE SEQUENCE [LARGE SCALE GENOMIC DNA]</scope>
    <source>
        <strain evidence="3 4">PPLL</strain>
    </source>
</reference>
<evidence type="ECO:0000256" key="1">
    <source>
        <dbReference type="PROSITE-ProRule" id="PRU00409"/>
    </source>
</evidence>
<evidence type="ECO:0000259" key="2">
    <source>
        <dbReference type="PROSITE" id="PS50975"/>
    </source>
</evidence>
<dbReference type="EMBL" id="AP025516">
    <property type="protein sequence ID" value="BDD87626.1"/>
    <property type="molecule type" value="Genomic_DNA"/>
</dbReference>